<reference evidence="2 3" key="1">
    <citation type="submission" date="2016-10" db="EMBL/GenBank/DDBJ databases">
        <authorList>
            <person name="de Groot N.N."/>
        </authorList>
    </citation>
    <scope>NUCLEOTIDE SEQUENCE [LARGE SCALE GENOMIC DNA]</scope>
    <source>
        <strain evidence="2 3">DSM 6793</strain>
    </source>
</reference>
<dbReference type="RefSeq" id="WP_143083840.1">
    <property type="nucleotide sequence ID" value="NZ_FOLE01000001.1"/>
</dbReference>
<name>A0A1I1E4L4_9BACT</name>
<dbReference type="OrthoDB" id="1072575at2"/>
<organism evidence="2 3">
    <name type="scientific">Flexibacter flexilis DSM 6793</name>
    <dbReference type="NCBI Taxonomy" id="927664"/>
    <lineage>
        <taxon>Bacteria</taxon>
        <taxon>Pseudomonadati</taxon>
        <taxon>Bacteroidota</taxon>
        <taxon>Cytophagia</taxon>
        <taxon>Cytophagales</taxon>
        <taxon>Flexibacteraceae</taxon>
        <taxon>Flexibacter</taxon>
    </lineage>
</organism>
<protein>
    <submittedName>
        <fullName evidence="2">Uncharacterized protein</fullName>
    </submittedName>
</protein>
<dbReference type="AlphaFoldDB" id="A0A1I1E4L4"/>
<keyword evidence="1" id="KW-1133">Transmembrane helix</keyword>
<evidence type="ECO:0000313" key="2">
    <source>
        <dbReference type="EMBL" id="SFB79870.1"/>
    </source>
</evidence>
<gene>
    <name evidence="2" type="ORF">SAMN05421780_101531</name>
</gene>
<proteinExistence type="predicted"/>
<evidence type="ECO:0000313" key="3">
    <source>
        <dbReference type="Proteomes" id="UP000199514"/>
    </source>
</evidence>
<evidence type="ECO:0000256" key="1">
    <source>
        <dbReference type="SAM" id="Phobius"/>
    </source>
</evidence>
<keyword evidence="1" id="KW-0472">Membrane</keyword>
<dbReference type="EMBL" id="FOLE01000001">
    <property type="protein sequence ID" value="SFB79870.1"/>
    <property type="molecule type" value="Genomic_DNA"/>
</dbReference>
<dbReference type="Proteomes" id="UP000199514">
    <property type="component" value="Unassembled WGS sequence"/>
</dbReference>
<sequence>MTIDFNKLAQDLLPSILRKSKRLAMLGVMLSPLATMYATWLVFLANAQKQALYNGQTIVLESILNDVFDPMLRRITLNNIANEIEPVFFPKNELAGEPVYIDKDTEPMYIGLYADYLNATGLEVIVPIELNGNELAIKSQLNRYLIASVKYIITYY</sequence>
<feature type="transmembrane region" description="Helical" evidence="1">
    <location>
        <begin position="23"/>
        <end position="43"/>
    </location>
</feature>
<accession>A0A1I1E4L4</accession>
<dbReference type="STRING" id="927664.SAMN05421780_101531"/>
<keyword evidence="3" id="KW-1185">Reference proteome</keyword>
<keyword evidence="1" id="KW-0812">Transmembrane</keyword>